<evidence type="ECO:0000256" key="11">
    <source>
        <dbReference type="ARBA" id="ARBA00023242"/>
    </source>
</evidence>
<evidence type="ECO:0000256" key="12">
    <source>
        <dbReference type="RuleBase" id="RU366061"/>
    </source>
</evidence>
<dbReference type="GO" id="GO:0032453">
    <property type="term" value="F:histone H3K4 demethylase activity"/>
    <property type="evidence" value="ECO:0007669"/>
    <property type="project" value="TreeGrafter"/>
</dbReference>
<evidence type="ECO:0000256" key="1">
    <source>
        <dbReference type="ARBA" id="ARBA00004123"/>
    </source>
</evidence>
<keyword evidence="8 12" id="KW-0408">Iron</keyword>
<keyword evidence="5" id="KW-0156">Chromatin regulator</keyword>
<gene>
    <name evidence="13" type="ORF">B5M09_007046</name>
</gene>
<comment type="caution">
    <text evidence="13">The sequence shown here is derived from an EMBL/GenBank/DDBJ whole genome shotgun (WGS) entry which is preliminary data.</text>
</comment>
<keyword evidence="14" id="KW-1185">Reference proteome</keyword>
<dbReference type="InterPro" id="IPR039994">
    <property type="entry name" value="NO66-like"/>
</dbReference>
<proteinExistence type="inferred from homology"/>
<dbReference type="EMBL" id="MZMZ02000281">
    <property type="protein sequence ID" value="RQM31048.1"/>
    <property type="molecule type" value="Genomic_DNA"/>
</dbReference>
<evidence type="ECO:0000256" key="8">
    <source>
        <dbReference type="ARBA" id="ARBA00023004"/>
    </source>
</evidence>
<dbReference type="EC" id="1.14.11.-" evidence="12"/>
<evidence type="ECO:0000256" key="3">
    <source>
        <dbReference type="ARBA" id="ARBA00022491"/>
    </source>
</evidence>
<comment type="function">
    <text evidence="12">Oxygenase that can act as both a histone lysine demethylase and a ribosomal histidine hydroxylase.</text>
</comment>
<comment type="subcellular location">
    <subcellularLocation>
        <location evidence="1 12">Nucleus</location>
    </subcellularLocation>
</comment>
<dbReference type="GO" id="GO:0051864">
    <property type="term" value="F:histone H3K36 demethylase activity"/>
    <property type="evidence" value="ECO:0007669"/>
    <property type="project" value="TreeGrafter"/>
</dbReference>
<evidence type="ECO:0000256" key="9">
    <source>
        <dbReference type="ARBA" id="ARBA00023015"/>
    </source>
</evidence>
<sequence length="178" mass="20381">MYETSCLLCKETHHVGACQVDSLHVTVSTGQQNCVGNLLETLLPQALAGAIASNVDLRKSLPRDYLGYMGVMHSDLEGDARRDEFLTTLKKQLRLVRLFQAVDWDLTRAIRWLATSWWTAFRLRGRHFNMLLVWQLEDEEEDCTVEGSPRPKINVNARFKLLRYGIVRLAIEEGKAIH</sequence>
<keyword evidence="9 12" id="KW-0805">Transcription regulation</keyword>
<evidence type="ECO:0000313" key="13">
    <source>
        <dbReference type="EMBL" id="RQM31048.1"/>
    </source>
</evidence>
<dbReference type="GO" id="GO:0005506">
    <property type="term" value="F:iron ion binding"/>
    <property type="evidence" value="ECO:0007669"/>
    <property type="project" value="UniProtKB-UniRule"/>
</dbReference>
<organism evidence="13 14">
    <name type="scientific">Aphanomyces astaci</name>
    <name type="common">Crayfish plague agent</name>
    <dbReference type="NCBI Taxonomy" id="112090"/>
    <lineage>
        <taxon>Eukaryota</taxon>
        <taxon>Sar</taxon>
        <taxon>Stramenopiles</taxon>
        <taxon>Oomycota</taxon>
        <taxon>Saprolegniomycetes</taxon>
        <taxon>Saprolegniales</taxon>
        <taxon>Verrucalvaceae</taxon>
        <taxon>Aphanomyces</taxon>
    </lineage>
</organism>
<dbReference type="Proteomes" id="UP000284702">
    <property type="component" value="Unassembled WGS sequence"/>
</dbReference>
<dbReference type="VEuPathDB" id="FungiDB:H257_13520"/>
<dbReference type="PANTHER" id="PTHR13096:SF8">
    <property type="entry name" value="RIBOSOMAL OXYGENASE 1"/>
    <property type="match status" value="1"/>
</dbReference>
<dbReference type="FunFam" id="1.10.10.1500:FF:000001">
    <property type="entry name" value="ribosomal oxygenase 1 isoform X1"/>
    <property type="match status" value="1"/>
</dbReference>
<evidence type="ECO:0000313" key="14">
    <source>
        <dbReference type="Proteomes" id="UP000284702"/>
    </source>
</evidence>
<evidence type="ECO:0000256" key="6">
    <source>
        <dbReference type="ARBA" id="ARBA00022964"/>
    </source>
</evidence>
<keyword evidence="7 12" id="KW-0560">Oxidoreductase</keyword>
<evidence type="ECO:0000256" key="2">
    <source>
        <dbReference type="ARBA" id="ARBA00010309"/>
    </source>
</evidence>
<dbReference type="AlphaFoldDB" id="A0A425DP86"/>
<dbReference type="Gene3D" id="1.10.10.1500">
    <property type="entry name" value="JmjC domain-containing ribosomal oxygenase (ROX), dimer domain"/>
    <property type="match status" value="1"/>
</dbReference>
<keyword evidence="10 12" id="KW-0804">Transcription</keyword>
<evidence type="ECO:0000256" key="7">
    <source>
        <dbReference type="ARBA" id="ARBA00023002"/>
    </source>
</evidence>
<dbReference type="GO" id="GO:0005730">
    <property type="term" value="C:nucleolus"/>
    <property type="evidence" value="ECO:0007669"/>
    <property type="project" value="TreeGrafter"/>
</dbReference>
<comment type="cofactor">
    <cofactor evidence="12">
        <name>Fe(2+)</name>
        <dbReference type="ChEBI" id="CHEBI:29033"/>
    </cofactor>
    <text evidence="12">Binds 1 Fe(2+) ion per subunit.</text>
</comment>
<protein>
    <recommendedName>
        <fullName evidence="12">Bifunctional lysine-specific demethylase and histidyl-hydroxylase</fullName>
        <ecNumber evidence="12">1.14.11.-</ecNumber>
    </recommendedName>
</protein>
<keyword evidence="6 12" id="KW-0223">Dioxygenase</keyword>
<keyword evidence="11 12" id="KW-0539">Nucleus</keyword>
<evidence type="ECO:0000256" key="4">
    <source>
        <dbReference type="ARBA" id="ARBA00022723"/>
    </source>
</evidence>
<name>A0A425DP86_APHAT</name>
<keyword evidence="4 12" id="KW-0479">Metal-binding</keyword>
<reference evidence="13" key="1">
    <citation type="submission" date="2018-07" db="EMBL/GenBank/DDBJ databases">
        <title>Annotation of Aphanomyces astaci genome assembly.</title>
        <authorList>
            <person name="Studholme D.J."/>
        </authorList>
    </citation>
    <scope>NUCLEOTIDE SEQUENCE [LARGE SCALE GENOMIC DNA]</scope>
    <source>
        <strain evidence="13">Pc</strain>
    </source>
</reference>
<comment type="similarity">
    <text evidence="2">Belongs to the ROX family. NO66 subfamily.</text>
</comment>
<keyword evidence="3" id="KW-0678">Repressor</keyword>
<dbReference type="PANTHER" id="PTHR13096">
    <property type="entry name" value="MINA53 MYC INDUCED NUCLEAR ANTIGEN"/>
    <property type="match status" value="1"/>
</dbReference>
<evidence type="ECO:0000256" key="5">
    <source>
        <dbReference type="ARBA" id="ARBA00022853"/>
    </source>
</evidence>
<accession>A0A425DP86</accession>
<evidence type="ECO:0000256" key="10">
    <source>
        <dbReference type="ARBA" id="ARBA00023163"/>
    </source>
</evidence>